<accession>A0AAD6CMB0</accession>
<dbReference type="InterPro" id="IPR007219">
    <property type="entry name" value="XnlR_reg_dom"/>
</dbReference>
<dbReference type="PANTHER" id="PTHR31001">
    <property type="entry name" value="UNCHARACTERIZED TRANSCRIPTIONAL REGULATORY PROTEIN"/>
    <property type="match status" value="1"/>
</dbReference>
<gene>
    <name evidence="9" type="ORF">N7494_012833</name>
</gene>
<keyword evidence="3" id="KW-0805">Transcription regulation</keyword>
<keyword evidence="4" id="KW-0238">DNA-binding</keyword>
<organism evidence="9 10">
    <name type="scientific">Penicillium frequentans</name>
    <dbReference type="NCBI Taxonomy" id="3151616"/>
    <lineage>
        <taxon>Eukaryota</taxon>
        <taxon>Fungi</taxon>
        <taxon>Dikarya</taxon>
        <taxon>Ascomycota</taxon>
        <taxon>Pezizomycotina</taxon>
        <taxon>Eurotiomycetes</taxon>
        <taxon>Eurotiomycetidae</taxon>
        <taxon>Eurotiales</taxon>
        <taxon>Aspergillaceae</taxon>
        <taxon>Penicillium</taxon>
    </lineage>
</organism>
<evidence type="ECO:0000313" key="9">
    <source>
        <dbReference type="EMBL" id="KAJ5526183.1"/>
    </source>
</evidence>
<dbReference type="SMART" id="SM00066">
    <property type="entry name" value="GAL4"/>
    <property type="match status" value="1"/>
</dbReference>
<comment type="caution">
    <text evidence="9">The sequence shown here is derived from an EMBL/GenBank/DDBJ whole genome shotgun (WGS) entry which is preliminary data.</text>
</comment>
<dbReference type="PANTHER" id="PTHR31001:SF57">
    <property type="entry name" value="ZN(II)2CYS6 TRANSCRIPTION FACTOR (EUROFUNG)"/>
    <property type="match status" value="1"/>
</dbReference>
<evidence type="ECO:0000256" key="1">
    <source>
        <dbReference type="ARBA" id="ARBA00004123"/>
    </source>
</evidence>
<dbReference type="InterPro" id="IPR050613">
    <property type="entry name" value="Sec_Metabolite_Reg"/>
</dbReference>
<sequence length="685" mass="77194">MHRIQKASANDSNSGAIHAQSSKIGARSCLGCHQRKVRCDRGVPCKNCSRYSISCIYPRRESEGKAATVQRISDRLERLENIISQAKVSGPSNAAEAQDDGNQKKSGPTQSSHEPWELLLNDGQAIQYVNNSNIKDLLQDEERIRATQTPNLGQGPLRKEAASSAYTTPCQECPLPDTASDILEFYPGPELALPLWQIYVNSVDPVLKILHIPTAQSAVIATILNPKSAGRSMVALTYAIYFAAITALEDGSEEITLPLEKKDLLKRYRLPLERLLIDTDVMNSPEMTSLQALAIFVTCLRVNETGRSIWILVGLAIRLAQSIGLHRDGARLRLSPFETEMRLRLWWYLCSLDSRSPEDHGFEPVVDVVNAHLRLPLNINDDQLYLSMTELPAESDGWTEMSFFLVQTQACRLMHPVIGTRRHSSTDTLADIAEKRKFLTERGQALREKYGFQSETPSELCRIAFQHCNTARYKMNFILQLREEVVTQRQDGFQRDEDSAHRLSFKIACDELKSHRTCTKGSLASRFKWLFPTFTQWYALAYVLRCLCTSSNIPDADYVWGLIEDTFPQYMRNNDQSVTAPDANKQSTIWKCLSRLRHQALLLRNSQSSVGGRIVQSVGLETGQMESQTIPSRQNIFNRNGDPISESDQNAVSSLDFLSSDPQFLSDWNAVMNSCLIDEDDMNMM</sequence>
<dbReference type="GO" id="GO:0005634">
    <property type="term" value="C:nucleus"/>
    <property type="evidence" value="ECO:0007669"/>
    <property type="project" value="UniProtKB-SubCell"/>
</dbReference>
<dbReference type="Gene3D" id="4.10.240.10">
    <property type="entry name" value="Zn(2)-C6 fungal-type DNA-binding domain"/>
    <property type="match status" value="1"/>
</dbReference>
<evidence type="ECO:0000256" key="2">
    <source>
        <dbReference type="ARBA" id="ARBA00022723"/>
    </source>
</evidence>
<keyword evidence="2" id="KW-0479">Metal-binding</keyword>
<dbReference type="CDD" id="cd12148">
    <property type="entry name" value="fungal_TF_MHR"/>
    <property type="match status" value="1"/>
</dbReference>
<dbReference type="PROSITE" id="PS00463">
    <property type="entry name" value="ZN2_CY6_FUNGAL_1"/>
    <property type="match status" value="1"/>
</dbReference>
<comment type="subcellular location">
    <subcellularLocation>
        <location evidence="1">Nucleus</location>
    </subcellularLocation>
</comment>
<keyword evidence="5" id="KW-0804">Transcription</keyword>
<evidence type="ECO:0000259" key="8">
    <source>
        <dbReference type="PROSITE" id="PS50048"/>
    </source>
</evidence>
<evidence type="ECO:0000256" key="3">
    <source>
        <dbReference type="ARBA" id="ARBA00023015"/>
    </source>
</evidence>
<evidence type="ECO:0000256" key="5">
    <source>
        <dbReference type="ARBA" id="ARBA00023163"/>
    </source>
</evidence>
<dbReference type="AlphaFoldDB" id="A0AAD6CMB0"/>
<dbReference type="Pfam" id="PF04082">
    <property type="entry name" value="Fungal_trans"/>
    <property type="match status" value="1"/>
</dbReference>
<dbReference type="InterPro" id="IPR001138">
    <property type="entry name" value="Zn2Cys6_DnaBD"/>
</dbReference>
<evidence type="ECO:0000256" key="6">
    <source>
        <dbReference type="ARBA" id="ARBA00023242"/>
    </source>
</evidence>
<dbReference type="GO" id="GO:0008270">
    <property type="term" value="F:zinc ion binding"/>
    <property type="evidence" value="ECO:0007669"/>
    <property type="project" value="InterPro"/>
</dbReference>
<dbReference type="GO" id="GO:0006351">
    <property type="term" value="P:DNA-templated transcription"/>
    <property type="evidence" value="ECO:0007669"/>
    <property type="project" value="InterPro"/>
</dbReference>
<protein>
    <recommendedName>
        <fullName evidence="8">Zn(2)-C6 fungal-type domain-containing protein</fullName>
    </recommendedName>
</protein>
<keyword evidence="10" id="KW-1185">Reference proteome</keyword>
<evidence type="ECO:0000313" key="10">
    <source>
        <dbReference type="Proteomes" id="UP001220324"/>
    </source>
</evidence>
<dbReference type="GO" id="GO:0003677">
    <property type="term" value="F:DNA binding"/>
    <property type="evidence" value="ECO:0007669"/>
    <property type="project" value="UniProtKB-KW"/>
</dbReference>
<dbReference type="PROSITE" id="PS50048">
    <property type="entry name" value="ZN2_CY6_FUNGAL_2"/>
    <property type="match status" value="1"/>
</dbReference>
<feature type="region of interest" description="Disordered" evidence="7">
    <location>
        <begin position="84"/>
        <end position="114"/>
    </location>
</feature>
<dbReference type="Proteomes" id="UP001220324">
    <property type="component" value="Unassembled WGS sequence"/>
</dbReference>
<keyword evidence="6" id="KW-0539">Nucleus</keyword>
<proteinExistence type="predicted"/>
<feature type="domain" description="Zn(2)-C6 fungal-type" evidence="8">
    <location>
        <begin position="28"/>
        <end position="57"/>
    </location>
</feature>
<name>A0AAD6CMB0_9EURO</name>
<dbReference type="SUPFAM" id="SSF57701">
    <property type="entry name" value="Zn2/Cys6 DNA-binding domain"/>
    <property type="match status" value="1"/>
</dbReference>
<dbReference type="GO" id="GO:0000981">
    <property type="term" value="F:DNA-binding transcription factor activity, RNA polymerase II-specific"/>
    <property type="evidence" value="ECO:0007669"/>
    <property type="project" value="InterPro"/>
</dbReference>
<evidence type="ECO:0000256" key="4">
    <source>
        <dbReference type="ARBA" id="ARBA00023125"/>
    </source>
</evidence>
<dbReference type="InterPro" id="IPR036864">
    <property type="entry name" value="Zn2-C6_fun-type_DNA-bd_sf"/>
</dbReference>
<feature type="compositionally biased region" description="Polar residues" evidence="7">
    <location>
        <begin position="104"/>
        <end position="113"/>
    </location>
</feature>
<reference evidence="9 10" key="1">
    <citation type="journal article" date="2023" name="IMA Fungus">
        <title>Comparative genomic study of the Penicillium genus elucidates a diverse pangenome and 15 lateral gene transfer events.</title>
        <authorList>
            <person name="Petersen C."/>
            <person name="Sorensen T."/>
            <person name="Nielsen M.R."/>
            <person name="Sondergaard T.E."/>
            <person name="Sorensen J.L."/>
            <person name="Fitzpatrick D.A."/>
            <person name="Frisvad J.C."/>
            <person name="Nielsen K.L."/>
        </authorList>
    </citation>
    <scope>NUCLEOTIDE SEQUENCE [LARGE SCALE GENOMIC DNA]</scope>
    <source>
        <strain evidence="9 10">IBT 35679</strain>
    </source>
</reference>
<dbReference type="CDD" id="cd00067">
    <property type="entry name" value="GAL4"/>
    <property type="match status" value="1"/>
</dbReference>
<dbReference type="EMBL" id="JAQIZZ010000008">
    <property type="protein sequence ID" value="KAJ5526183.1"/>
    <property type="molecule type" value="Genomic_DNA"/>
</dbReference>
<dbReference type="Pfam" id="PF00172">
    <property type="entry name" value="Zn_clus"/>
    <property type="match status" value="1"/>
</dbReference>
<dbReference type="SMART" id="SM00906">
    <property type="entry name" value="Fungal_trans"/>
    <property type="match status" value="1"/>
</dbReference>
<evidence type="ECO:0000256" key="7">
    <source>
        <dbReference type="SAM" id="MobiDB-lite"/>
    </source>
</evidence>